<dbReference type="CDD" id="cd00796">
    <property type="entry name" value="INT_Rci_Hp1_C"/>
    <property type="match status" value="1"/>
</dbReference>
<dbReference type="PANTHER" id="PTHR30349">
    <property type="entry name" value="PHAGE INTEGRASE-RELATED"/>
    <property type="match status" value="1"/>
</dbReference>
<dbReference type="EMBL" id="CAADFN010000069">
    <property type="protein sequence ID" value="VFK20213.1"/>
    <property type="molecule type" value="Genomic_DNA"/>
</dbReference>
<dbReference type="Pfam" id="PF24624">
    <property type="entry name" value="Int_N"/>
    <property type="match status" value="1"/>
</dbReference>
<evidence type="ECO:0000256" key="3">
    <source>
        <dbReference type="ARBA" id="ARBA00023172"/>
    </source>
</evidence>
<gene>
    <name evidence="7" type="ORF">BECKLFY1418C_GA0070996_106911</name>
</gene>
<reference evidence="7" key="1">
    <citation type="submission" date="2019-02" db="EMBL/GenBank/DDBJ databases">
        <authorList>
            <person name="Gruber-Vodicka R. H."/>
            <person name="Seah K. B. B."/>
        </authorList>
    </citation>
    <scope>NUCLEOTIDE SEQUENCE</scope>
    <source>
        <strain evidence="7">BECK_BY7</strain>
    </source>
</reference>
<dbReference type="GO" id="GO:0006310">
    <property type="term" value="P:DNA recombination"/>
    <property type="evidence" value="ECO:0007669"/>
    <property type="project" value="UniProtKB-KW"/>
</dbReference>
<dbReference type="AlphaFoldDB" id="A0A450WT32"/>
<feature type="domain" description="Core-binding (CB)" evidence="6">
    <location>
        <begin position="64"/>
        <end position="143"/>
    </location>
</feature>
<evidence type="ECO:0000313" key="7">
    <source>
        <dbReference type="EMBL" id="VFK20213.1"/>
    </source>
</evidence>
<dbReference type="GO" id="GO:0015074">
    <property type="term" value="P:DNA integration"/>
    <property type="evidence" value="ECO:0007669"/>
    <property type="project" value="UniProtKB-KW"/>
</dbReference>
<dbReference type="GO" id="GO:0003677">
    <property type="term" value="F:DNA binding"/>
    <property type="evidence" value="ECO:0007669"/>
    <property type="project" value="UniProtKB-UniRule"/>
</dbReference>
<keyword evidence="3" id="KW-0233">DNA recombination</keyword>
<keyword evidence="2 4" id="KW-0238">DNA-binding</keyword>
<dbReference type="InterPro" id="IPR013762">
    <property type="entry name" value="Integrase-like_cat_sf"/>
</dbReference>
<accession>A0A450WT32</accession>
<dbReference type="InterPro" id="IPR011010">
    <property type="entry name" value="DNA_brk_join_enz"/>
</dbReference>
<dbReference type="InterPro" id="IPR002104">
    <property type="entry name" value="Integrase_catalytic"/>
</dbReference>
<protein>
    <submittedName>
        <fullName evidence="7">Site-specific recombinase XerD</fullName>
    </submittedName>
</protein>
<name>A0A450WT32_9GAMM</name>
<dbReference type="PROSITE" id="PS51898">
    <property type="entry name" value="TYR_RECOMBINASE"/>
    <property type="match status" value="1"/>
</dbReference>
<dbReference type="InterPro" id="IPR044068">
    <property type="entry name" value="CB"/>
</dbReference>
<dbReference type="InterPro" id="IPR050090">
    <property type="entry name" value="Tyrosine_recombinase_XerCD"/>
</dbReference>
<dbReference type="InterPro" id="IPR057084">
    <property type="entry name" value="Int_N"/>
</dbReference>
<dbReference type="Gene3D" id="1.10.443.10">
    <property type="entry name" value="Intergrase catalytic core"/>
    <property type="match status" value="1"/>
</dbReference>
<evidence type="ECO:0000256" key="1">
    <source>
        <dbReference type="ARBA" id="ARBA00022908"/>
    </source>
</evidence>
<dbReference type="PROSITE" id="PS51900">
    <property type="entry name" value="CB"/>
    <property type="match status" value="1"/>
</dbReference>
<keyword evidence="1" id="KW-0229">DNA integration</keyword>
<sequence>MAKEAGIRKLPDGRYQVDIRPDGRGGRRHRRIFPTLREARYEKNRILARADRGEEWRRQKKDTRRLQDLIDAWHRLYGITLKDSGNRKRQLDFVCGLLGNPVAASFHAEDFLVFRNARLAAGISANTCNHYLSYLKAVFNRLIKLDNWKLPNPLQKIERLKFDESNITYLETGQIEALLSELAKSSRNTLLITKICLATGARWSEAETLHVEMVKDGLIHFVGTKSGKKRSVPVDDELEREIKENRKGTGRLFIGTHIKSFSSGLRRAGIELPRGQRSHVLRHSFAVHFMLNRGNILDLQKILGHSTLDMTLRYAQHHPDYLADAVTKNPLANLKKN</sequence>
<evidence type="ECO:0000256" key="2">
    <source>
        <dbReference type="ARBA" id="ARBA00023125"/>
    </source>
</evidence>
<dbReference type="SUPFAM" id="SSF56349">
    <property type="entry name" value="DNA breaking-rejoining enzymes"/>
    <property type="match status" value="1"/>
</dbReference>
<dbReference type="Pfam" id="PF00589">
    <property type="entry name" value="Phage_integrase"/>
    <property type="match status" value="1"/>
</dbReference>
<proteinExistence type="predicted"/>
<evidence type="ECO:0000259" key="5">
    <source>
        <dbReference type="PROSITE" id="PS51898"/>
    </source>
</evidence>
<evidence type="ECO:0000256" key="4">
    <source>
        <dbReference type="PROSITE-ProRule" id="PRU01248"/>
    </source>
</evidence>
<dbReference type="PANTHER" id="PTHR30349:SF93">
    <property type="entry name" value="FELS-2 PROPHAGE PROTEIN"/>
    <property type="match status" value="1"/>
</dbReference>
<evidence type="ECO:0000259" key="6">
    <source>
        <dbReference type="PROSITE" id="PS51900"/>
    </source>
</evidence>
<feature type="domain" description="Tyr recombinase" evidence="5">
    <location>
        <begin position="165"/>
        <end position="327"/>
    </location>
</feature>
<organism evidence="7">
    <name type="scientific">Candidatus Kentrum sp. LFY</name>
    <dbReference type="NCBI Taxonomy" id="2126342"/>
    <lineage>
        <taxon>Bacteria</taxon>
        <taxon>Pseudomonadati</taxon>
        <taxon>Pseudomonadota</taxon>
        <taxon>Gammaproteobacteria</taxon>
        <taxon>Candidatus Kentrum</taxon>
    </lineage>
</organism>